<sequence length="134" mass="15437">MTNRVFLDIFDKGDVSNRSGDKRMVTVTRVVNFSWSLSTFDMKDKLTRMLTVEKMIDFGRNYKEDYLPNYGELVRRSRLCLRLKGVTVIHLNRCLGTILVKMKPTFHAAKPGPDTNSPHATMDLLPILMAETKR</sequence>
<dbReference type="AlphaFoldDB" id="A0A6A2YDV4"/>
<accession>A0A6A2YDV4</accession>
<organism evidence="1 2">
    <name type="scientific">Hibiscus syriacus</name>
    <name type="common">Rose of Sharon</name>
    <dbReference type="NCBI Taxonomy" id="106335"/>
    <lineage>
        <taxon>Eukaryota</taxon>
        <taxon>Viridiplantae</taxon>
        <taxon>Streptophyta</taxon>
        <taxon>Embryophyta</taxon>
        <taxon>Tracheophyta</taxon>
        <taxon>Spermatophyta</taxon>
        <taxon>Magnoliopsida</taxon>
        <taxon>eudicotyledons</taxon>
        <taxon>Gunneridae</taxon>
        <taxon>Pentapetalae</taxon>
        <taxon>rosids</taxon>
        <taxon>malvids</taxon>
        <taxon>Malvales</taxon>
        <taxon>Malvaceae</taxon>
        <taxon>Malvoideae</taxon>
        <taxon>Hibiscus</taxon>
    </lineage>
</organism>
<reference evidence="1" key="1">
    <citation type="submission" date="2019-09" db="EMBL/GenBank/DDBJ databases">
        <title>Draft genome information of white flower Hibiscus syriacus.</title>
        <authorList>
            <person name="Kim Y.-M."/>
        </authorList>
    </citation>
    <scope>NUCLEOTIDE SEQUENCE [LARGE SCALE GENOMIC DNA]</scope>
    <source>
        <strain evidence="1">YM2019G1</strain>
    </source>
</reference>
<evidence type="ECO:0000313" key="1">
    <source>
        <dbReference type="EMBL" id="KAE8671987.1"/>
    </source>
</evidence>
<protein>
    <submittedName>
        <fullName evidence="1">Uncharacterized protein</fullName>
    </submittedName>
</protein>
<name>A0A6A2YDV4_HIBSY</name>
<dbReference type="EMBL" id="VEPZ02001457">
    <property type="protein sequence ID" value="KAE8671987.1"/>
    <property type="molecule type" value="Genomic_DNA"/>
</dbReference>
<gene>
    <name evidence="1" type="ORF">F3Y22_tig00111877pilonHSYRG00298</name>
</gene>
<comment type="caution">
    <text evidence="1">The sequence shown here is derived from an EMBL/GenBank/DDBJ whole genome shotgun (WGS) entry which is preliminary data.</text>
</comment>
<keyword evidence="2" id="KW-1185">Reference proteome</keyword>
<evidence type="ECO:0000313" key="2">
    <source>
        <dbReference type="Proteomes" id="UP000436088"/>
    </source>
</evidence>
<dbReference type="Proteomes" id="UP000436088">
    <property type="component" value="Unassembled WGS sequence"/>
</dbReference>
<proteinExistence type="predicted"/>